<feature type="transmembrane region" description="Helical" evidence="5">
    <location>
        <begin position="211"/>
        <end position="231"/>
    </location>
</feature>
<dbReference type="CDD" id="cd17321">
    <property type="entry name" value="MFS_MMR_MDR_like"/>
    <property type="match status" value="1"/>
</dbReference>
<reference evidence="7 8" key="1">
    <citation type="submission" date="2013-09" db="EMBL/GenBank/DDBJ databases">
        <title>High correlation between genotypes and phenotypes of environmental bacteria Comamonas testosteroni strains.</title>
        <authorList>
            <person name="Liu L."/>
            <person name="Zhu W."/>
            <person name="Xia X."/>
            <person name="Xu B."/>
            <person name="Luo M."/>
            <person name="Wang G."/>
        </authorList>
    </citation>
    <scope>NUCLEOTIDE SEQUENCE [LARGE SCALE GENOMIC DNA]</scope>
    <source>
        <strain evidence="7 8">JL40</strain>
    </source>
</reference>
<feature type="transmembrane region" description="Helical" evidence="5">
    <location>
        <begin position="344"/>
        <end position="364"/>
    </location>
</feature>
<feature type="transmembrane region" description="Helical" evidence="5">
    <location>
        <begin position="116"/>
        <end position="138"/>
    </location>
</feature>
<evidence type="ECO:0000313" key="7">
    <source>
        <dbReference type="EMBL" id="KGH31271.1"/>
    </source>
</evidence>
<evidence type="ECO:0000256" key="2">
    <source>
        <dbReference type="ARBA" id="ARBA00022692"/>
    </source>
</evidence>
<dbReference type="Pfam" id="PF07690">
    <property type="entry name" value="MFS_1"/>
    <property type="match status" value="1"/>
</dbReference>
<evidence type="ECO:0000259" key="6">
    <source>
        <dbReference type="PROSITE" id="PS50850"/>
    </source>
</evidence>
<dbReference type="SUPFAM" id="SSF103473">
    <property type="entry name" value="MFS general substrate transporter"/>
    <property type="match status" value="1"/>
</dbReference>
<dbReference type="AlphaFoldDB" id="A0A096FLQ3"/>
<keyword evidence="2 5" id="KW-0812">Transmembrane</keyword>
<dbReference type="InterPro" id="IPR011701">
    <property type="entry name" value="MFS"/>
</dbReference>
<name>A0A096FLQ3_COMTE</name>
<dbReference type="GO" id="GO:0016020">
    <property type="term" value="C:membrane"/>
    <property type="evidence" value="ECO:0007669"/>
    <property type="project" value="UniProtKB-SubCell"/>
</dbReference>
<feature type="transmembrane region" description="Helical" evidence="5">
    <location>
        <begin position="91"/>
        <end position="110"/>
    </location>
</feature>
<gene>
    <name evidence="7" type="ORF">P353_05130</name>
</gene>
<dbReference type="InterPro" id="IPR036259">
    <property type="entry name" value="MFS_trans_sf"/>
</dbReference>
<feature type="domain" description="Major facilitator superfamily (MFS) profile" evidence="6">
    <location>
        <begin position="25"/>
        <end position="521"/>
    </location>
</feature>
<evidence type="ECO:0000256" key="5">
    <source>
        <dbReference type="SAM" id="Phobius"/>
    </source>
</evidence>
<dbReference type="Proteomes" id="UP000029553">
    <property type="component" value="Unassembled WGS sequence"/>
</dbReference>
<dbReference type="Gene3D" id="1.20.1250.20">
    <property type="entry name" value="MFS general substrate transporter like domains"/>
    <property type="match status" value="1"/>
</dbReference>
<dbReference type="InterPro" id="IPR005829">
    <property type="entry name" value="Sugar_transporter_CS"/>
</dbReference>
<dbReference type="PROSITE" id="PS00216">
    <property type="entry name" value="SUGAR_TRANSPORT_1"/>
    <property type="match status" value="1"/>
</dbReference>
<feature type="transmembrane region" description="Helical" evidence="5">
    <location>
        <begin position="281"/>
        <end position="302"/>
    </location>
</feature>
<feature type="transmembrane region" description="Helical" evidence="5">
    <location>
        <begin position="498"/>
        <end position="517"/>
    </location>
</feature>
<comment type="subcellular location">
    <subcellularLocation>
        <location evidence="1">Membrane</location>
        <topology evidence="1">Multi-pass membrane protein</topology>
    </subcellularLocation>
</comment>
<protein>
    <submittedName>
        <fullName evidence="7">MFS transporter</fullName>
    </submittedName>
</protein>
<dbReference type="PANTHER" id="PTHR42718:SF49">
    <property type="entry name" value="EXPORT PROTEIN"/>
    <property type="match status" value="1"/>
</dbReference>
<evidence type="ECO:0000256" key="4">
    <source>
        <dbReference type="ARBA" id="ARBA00023136"/>
    </source>
</evidence>
<dbReference type="PANTHER" id="PTHR42718">
    <property type="entry name" value="MAJOR FACILITATOR SUPERFAMILY MULTIDRUG TRANSPORTER MFSC"/>
    <property type="match status" value="1"/>
</dbReference>
<dbReference type="InterPro" id="IPR020846">
    <property type="entry name" value="MFS_dom"/>
</dbReference>
<evidence type="ECO:0000256" key="1">
    <source>
        <dbReference type="ARBA" id="ARBA00004141"/>
    </source>
</evidence>
<keyword evidence="4 5" id="KW-0472">Membrane</keyword>
<dbReference type="Gene3D" id="1.20.1720.10">
    <property type="entry name" value="Multidrug resistance protein D"/>
    <property type="match status" value="1"/>
</dbReference>
<dbReference type="PROSITE" id="PS50850">
    <property type="entry name" value="MFS"/>
    <property type="match status" value="1"/>
</dbReference>
<dbReference type="EMBL" id="AWOR01000021">
    <property type="protein sequence ID" value="KGH31271.1"/>
    <property type="molecule type" value="Genomic_DNA"/>
</dbReference>
<feature type="transmembrane region" description="Helical" evidence="5">
    <location>
        <begin position="314"/>
        <end position="332"/>
    </location>
</feature>
<accession>A0A096FLQ3</accession>
<proteinExistence type="predicted"/>
<feature type="transmembrane region" description="Helical" evidence="5">
    <location>
        <begin position="180"/>
        <end position="199"/>
    </location>
</feature>
<feature type="transmembrane region" description="Helical" evidence="5">
    <location>
        <begin position="413"/>
        <end position="435"/>
    </location>
</feature>
<evidence type="ECO:0000313" key="8">
    <source>
        <dbReference type="Proteomes" id="UP000029553"/>
    </source>
</evidence>
<organism evidence="7 8">
    <name type="scientific">Comamonas testosteroni</name>
    <name type="common">Pseudomonas testosteroni</name>
    <dbReference type="NCBI Taxonomy" id="285"/>
    <lineage>
        <taxon>Bacteria</taxon>
        <taxon>Pseudomonadati</taxon>
        <taxon>Pseudomonadota</taxon>
        <taxon>Betaproteobacteria</taxon>
        <taxon>Burkholderiales</taxon>
        <taxon>Comamonadaceae</taxon>
        <taxon>Comamonas</taxon>
    </lineage>
</organism>
<dbReference type="GO" id="GO:0022857">
    <property type="term" value="F:transmembrane transporter activity"/>
    <property type="evidence" value="ECO:0007669"/>
    <property type="project" value="InterPro"/>
</dbReference>
<dbReference type="PRINTS" id="PR01036">
    <property type="entry name" value="TCRTETB"/>
</dbReference>
<feature type="transmembrane region" description="Helical" evidence="5">
    <location>
        <begin position="67"/>
        <end position="84"/>
    </location>
</feature>
<feature type="transmembrane region" description="Helical" evidence="5">
    <location>
        <begin position="237"/>
        <end position="260"/>
    </location>
</feature>
<keyword evidence="3 5" id="KW-1133">Transmembrane helix</keyword>
<sequence length="524" mass="55625">MSSNDVDLLNTSSLEPAPTRRNRIALLSVCLAALMFSLEISSVPIILPTLESVLHSDFKDIQWIMNAYTIACVSVLMATGTLADRFGRKRVFLISIVLFAFSSLLCGLAWNTPMLIASRVCQGASGGAMLICLVAVLSHQFPQGAERSRAFSTWGVMLGIGLGFGPLIGGMIVALSDWRWVFWVHVLIATLTFFLATIAVQESHDPKAGALDVAGIVTLSLAVFGLAFFVTQGSDTGFGSMSALAAMAVGLLSFATFVWVELRAQHPMFDFSVFRVRNFSGALLGSMGMNFSFWAFIIYLPIYFQSALGQDVTAAGVSLLAYTLPTLVFPVVGERIAMRYGPRIAIPLGLFAIGLGFMLMLAGSQLAHSHWLYVLPGCLIAGAGLGITNTPVTNTTTAAVSSARAGMASGIDMSARMITLSINIALMGFLLVHGVQQHLQTALHEPVDAAALREMANGIVSGNLQALYALQAGAGAATSPQALTDIAREALVHSFGGVMLYAAIAVWLLALGSFVIFSGRRTAR</sequence>
<feature type="transmembrane region" description="Helical" evidence="5">
    <location>
        <begin position="24"/>
        <end position="47"/>
    </location>
</feature>
<feature type="transmembrane region" description="Helical" evidence="5">
    <location>
        <begin position="150"/>
        <end position="174"/>
    </location>
</feature>
<dbReference type="RefSeq" id="WP_034366150.1">
    <property type="nucleotide sequence ID" value="NZ_AWOR01000021.1"/>
</dbReference>
<comment type="caution">
    <text evidence="7">The sequence shown here is derived from an EMBL/GenBank/DDBJ whole genome shotgun (WGS) entry which is preliminary data.</text>
</comment>
<evidence type="ECO:0000256" key="3">
    <source>
        <dbReference type="ARBA" id="ARBA00022989"/>
    </source>
</evidence>
<feature type="transmembrane region" description="Helical" evidence="5">
    <location>
        <begin position="370"/>
        <end position="392"/>
    </location>
</feature>